<evidence type="ECO:0000313" key="1">
    <source>
        <dbReference type="EMBL" id="JAD26875.1"/>
    </source>
</evidence>
<dbReference type="AlphaFoldDB" id="A0A0A8YPV2"/>
<reference evidence="1" key="1">
    <citation type="submission" date="2014-09" db="EMBL/GenBank/DDBJ databases">
        <authorList>
            <person name="Magalhaes I.L.F."/>
            <person name="Oliveira U."/>
            <person name="Santos F.R."/>
            <person name="Vidigal T.H.D.A."/>
            <person name="Brescovit A.D."/>
            <person name="Santos A.J."/>
        </authorList>
    </citation>
    <scope>NUCLEOTIDE SEQUENCE</scope>
    <source>
        <tissue evidence="1">Shoot tissue taken approximately 20 cm above the soil surface</tissue>
    </source>
</reference>
<proteinExistence type="predicted"/>
<reference evidence="1" key="2">
    <citation type="journal article" date="2015" name="Data Brief">
        <title>Shoot transcriptome of the giant reed, Arundo donax.</title>
        <authorList>
            <person name="Barrero R.A."/>
            <person name="Guerrero F.D."/>
            <person name="Moolhuijzen P."/>
            <person name="Goolsby J.A."/>
            <person name="Tidwell J."/>
            <person name="Bellgard S.E."/>
            <person name="Bellgard M.I."/>
        </authorList>
    </citation>
    <scope>NUCLEOTIDE SEQUENCE</scope>
    <source>
        <tissue evidence="1">Shoot tissue taken approximately 20 cm above the soil surface</tissue>
    </source>
</reference>
<sequence>MFHQSSPNLDKCTDMLHKLVIFFILAHGSLYDTPM</sequence>
<organism evidence="1">
    <name type="scientific">Arundo donax</name>
    <name type="common">Giant reed</name>
    <name type="synonym">Donax arundinaceus</name>
    <dbReference type="NCBI Taxonomy" id="35708"/>
    <lineage>
        <taxon>Eukaryota</taxon>
        <taxon>Viridiplantae</taxon>
        <taxon>Streptophyta</taxon>
        <taxon>Embryophyta</taxon>
        <taxon>Tracheophyta</taxon>
        <taxon>Spermatophyta</taxon>
        <taxon>Magnoliopsida</taxon>
        <taxon>Liliopsida</taxon>
        <taxon>Poales</taxon>
        <taxon>Poaceae</taxon>
        <taxon>PACMAD clade</taxon>
        <taxon>Arundinoideae</taxon>
        <taxon>Arundineae</taxon>
        <taxon>Arundo</taxon>
    </lineage>
</organism>
<name>A0A0A8YPV2_ARUDO</name>
<protein>
    <submittedName>
        <fullName evidence="1">Uncharacterized protein</fullName>
    </submittedName>
</protein>
<accession>A0A0A8YPV2</accession>
<dbReference type="EMBL" id="GBRH01271020">
    <property type="protein sequence ID" value="JAD26875.1"/>
    <property type="molecule type" value="Transcribed_RNA"/>
</dbReference>